<keyword evidence="2" id="KW-0812">Transmembrane</keyword>
<name>A0A9J5YE17_SOLCO</name>
<evidence type="ECO:0000313" key="3">
    <source>
        <dbReference type="EMBL" id="KAG5597508.1"/>
    </source>
</evidence>
<comment type="caution">
    <text evidence="3">The sequence shown here is derived from an EMBL/GenBank/DDBJ whole genome shotgun (WGS) entry which is preliminary data.</text>
</comment>
<feature type="region of interest" description="Disordered" evidence="1">
    <location>
        <begin position="16"/>
        <end position="52"/>
    </location>
</feature>
<dbReference type="AlphaFoldDB" id="A0A9J5YE17"/>
<dbReference type="EMBL" id="JACXVP010000007">
    <property type="protein sequence ID" value="KAG5597508.1"/>
    <property type="molecule type" value="Genomic_DNA"/>
</dbReference>
<protein>
    <recommendedName>
        <fullName evidence="5">60S ribosomal protein L18a-like protein</fullName>
    </recommendedName>
</protein>
<evidence type="ECO:0000313" key="4">
    <source>
        <dbReference type="Proteomes" id="UP000824120"/>
    </source>
</evidence>
<dbReference type="InterPro" id="IPR044804">
    <property type="entry name" value="Ribosomal_eL20z-like"/>
</dbReference>
<feature type="compositionally biased region" description="Basic residues" evidence="1">
    <location>
        <begin position="21"/>
        <end position="40"/>
    </location>
</feature>
<keyword evidence="2" id="KW-1133">Transmembrane helix</keyword>
<evidence type="ECO:0000256" key="2">
    <source>
        <dbReference type="SAM" id="Phobius"/>
    </source>
</evidence>
<keyword evidence="2" id="KW-0472">Membrane</keyword>
<keyword evidence="4" id="KW-1185">Reference proteome</keyword>
<reference evidence="3 4" key="1">
    <citation type="submission" date="2020-09" db="EMBL/GenBank/DDBJ databases">
        <title>De no assembly of potato wild relative species, Solanum commersonii.</title>
        <authorList>
            <person name="Cho K."/>
        </authorList>
    </citation>
    <scope>NUCLEOTIDE SEQUENCE [LARGE SCALE GENOMIC DNA]</scope>
    <source>
        <strain evidence="3">LZ3.2</strain>
        <tissue evidence="3">Leaf</tissue>
    </source>
</reference>
<accession>A0A9J5YE17</accession>
<feature type="transmembrane region" description="Helical" evidence="2">
    <location>
        <begin position="187"/>
        <end position="209"/>
    </location>
</feature>
<dbReference type="OrthoDB" id="1304551at2759"/>
<dbReference type="Proteomes" id="UP000824120">
    <property type="component" value="Chromosome 7"/>
</dbReference>
<proteinExistence type="predicted"/>
<dbReference type="PANTHER" id="PTHR46631">
    <property type="entry name" value="60S RIBOSOMAL PROTEIN L18A-LIKE"/>
    <property type="match status" value="1"/>
</dbReference>
<organism evidence="3 4">
    <name type="scientific">Solanum commersonii</name>
    <name type="common">Commerson's wild potato</name>
    <name type="synonym">Commerson's nightshade</name>
    <dbReference type="NCBI Taxonomy" id="4109"/>
    <lineage>
        <taxon>Eukaryota</taxon>
        <taxon>Viridiplantae</taxon>
        <taxon>Streptophyta</taxon>
        <taxon>Embryophyta</taxon>
        <taxon>Tracheophyta</taxon>
        <taxon>Spermatophyta</taxon>
        <taxon>Magnoliopsida</taxon>
        <taxon>eudicotyledons</taxon>
        <taxon>Gunneridae</taxon>
        <taxon>Pentapetalae</taxon>
        <taxon>asterids</taxon>
        <taxon>lamiids</taxon>
        <taxon>Solanales</taxon>
        <taxon>Solanaceae</taxon>
        <taxon>Solanoideae</taxon>
        <taxon>Solaneae</taxon>
        <taxon>Solanum</taxon>
    </lineage>
</organism>
<evidence type="ECO:0008006" key="5">
    <source>
        <dbReference type="Google" id="ProtNLM"/>
    </source>
</evidence>
<gene>
    <name evidence="3" type="ORF">H5410_038740</name>
</gene>
<sequence length="252" mass="28389">MFSSKLQISIMSEEGKDSHYNHHGHHYGHHHNHYGHRHHHHEETQPPPPWLPTAPPVVAEYGTFQPPPQPVIGFPLPVPPPGSVLEPSEYYARGYQSVPVPPPGTVLEPSEYYARGYQSVPGTPFLYCVEKFVSFQPPPQPVIGFPLPVPPPGAVLEPFEYYARGYQSVPGYVVDERRPVTEPRLPFGIGLGWFLFIIGFFLAGFPWYVAAFIPLCNRSIDHREKSGYVACTIAHNGDQHLWSIRVLASWLD</sequence>
<evidence type="ECO:0000256" key="1">
    <source>
        <dbReference type="SAM" id="MobiDB-lite"/>
    </source>
</evidence>
<dbReference type="PANTHER" id="PTHR46631:SF4">
    <property type="entry name" value="OS06G0359400 PROTEIN"/>
    <property type="match status" value="1"/>
</dbReference>